<dbReference type="Proteomes" id="UP000280960">
    <property type="component" value="Chromosome"/>
</dbReference>
<evidence type="ECO:0000256" key="1">
    <source>
        <dbReference type="ARBA" id="ARBA00022737"/>
    </source>
</evidence>
<dbReference type="InterPro" id="IPR001119">
    <property type="entry name" value="SLH_dom"/>
</dbReference>
<evidence type="ECO:0000313" key="5">
    <source>
        <dbReference type="Proteomes" id="UP000280960"/>
    </source>
</evidence>
<reference evidence="4 5" key="1">
    <citation type="submission" date="2018-10" db="EMBL/GenBank/DDBJ databases">
        <authorList>
            <person name="Zhang X."/>
        </authorList>
    </citation>
    <scope>NUCLEOTIDE SEQUENCE [LARGE SCALE GENOMIC DNA]</scope>
    <source>
        <strain evidence="4 5">SK-G1</strain>
    </source>
</reference>
<accession>A0A3G2R7G6</accession>
<organism evidence="4 5">
    <name type="scientific">Biomaibacter acetigenes</name>
    <dbReference type="NCBI Taxonomy" id="2316383"/>
    <lineage>
        <taxon>Bacteria</taxon>
        <taxon>Bacillati</taxon>
        <taxon>Bacillota</taxon>
        <taxon>Clostridia</taxon>
        <taxon>Thermosediminibacterales</taxon>
        <taxon>Tepidanaerobacteraceae</taxon>
        <taxon>Biomaibacter</taxon>
    </lineage>
</organism>
<keyword evidence="1" id="KW-0677">Repeat</keyword>
<protein>
    <submittedName>
        <fullName evidence="4">S-layer protein</fullName>
    </submittedName>
</protein>
<gene>
    <name evidence="4" type="ORF">D2962_13435</name>
</gene>
<keyword evidence="2" id="KW-0732">Signal</keyword>
<sequence length="727" mass="82759">MKRLRYLTALALSIVFTISVFIPGAYAQGNAAFSQEKAIEKIKSMFDTSGYDKFNINYNEDKIRKTWNLNWSNTKEPYGSLYATVDADTGNILNLSMYAGYDPEQKPSLIPKVSEEEARKIAEEFARKHQPDEFAQTVYRERQEPVYKPVKTVRYQQDYYFNFVRVIKNIPVEGDGFNINVDAGTGEVRSYSFNWSYEEMPSAEKIISLKDAEKIFKEKVGLKLAYQRYFDYMTKKDDVKLVYTIDGPYRVLIDAITGEFLNDANYDYPYYDGYGGGGEAQKAMNAELTPQELKEVEATRNCITKEAALKVVQKYLTIPEGYEQSYANLYEDYDNPQQRVWNISWSKKTDTPGDYGSINARVNAVTSELLSFNIWDDSRYNRDFTQKYDRAAAQKIAEDFLKKLQPEKAGSVKLEEIKGEIKYPEKIRDHYFNFTRLVNGIPYLANGFSITVDSSTGKVLGYNMRWQDREFPKVDGVLSRDEAEARFLKDIGLELSYTRVYRPQQEESKFYLVYKLKPSSSYTFDAFDFKPLDYRGKPIEKQPETAFTDIKGHWAEKDIQLLVDMGVIESKEDKFRPDENINQGDFIKLLMIATGRGPINDEVALKYGIEAGKDSGDDIQKYIDAAIKAGIVKQGEVDAQKPLPREKMAAFLVRSLGFEKVASITGIYTVPAKDAAGISPAYKGHAAVAMGLSLITGIDGRFEPRGSVTRAQAAVVLVRMLKLQAEK</sequence>
<feature type="signal peptide" evidence="2">
    <location>
        <begin position="1"/>
        <end position="27"/>
    </location>
</feature>
<evidence type="ECO:0000259" key="3">
    <source>
        <dbReference type="PROSITE" id="PS51272"/>
    </source>
</evidence>
<name>A0A3G2R7G6_9FIRM</name>
<dbReference type="RefSeq" id="WP_122015272.1">
    <property type="nucleotide sequence ID" value="NZ_CP033169.1"/>
</dbReference>
<evidence type="ECO:0000313" key="4">
    <source>
        <dbReference type="EMBL" id="AYO31464.1"/>
    </source>
</evidence>
<dbReference type="KEGG" id="bacg:D2962_13435"/>
<dbReference type="AlphaFoldDB" id="A0A3G2R7G6"/>
<dbReference type="PROSITE" id="PS51272">
    <property type="entry name" value="SLH"/>
    <property type="match status" value="2"/>
</dbReference>
<feature type="domain" description="SLH" evidence="3">
    <location>
        <begin position="542"/>
        <end position="604"/>
    </location>
</feature>
<keyword evidence="5" id="KW-1185">Reference proteome</keyword>
<dbReference type="EMBL" id="CP033169">
    <property type="protein sequence ID" value="AYO31464.1"/>
    <property type="molecule type" value="Genomic_DNA"/>
</dbReference>
<dbReference type="InterPro" id="IPR032599">
    <property type="entry name" value="YcdB/YcdC_rep_domain"/>
</dbReference>
<dbReference type="Pfam" id="PF16244">
    <property type="entry name" value="DUF4901"/>
    <property type="match status" value="2"/>
</dbReference>
<dbReference type="Pfam" id="PF00395">
    <property type="entry name" value="SLH"/>
    <property type="match status" value="2"/>
</dbReference>
<feature type="domain" description="SLH" evidence="3">
    <location>
        <begin position="669"/>
        <end position="727"/>
    </location>
</feature>
<feature type="chain" id="PRO_5018153024" evidence="2">
    <location>
        <begin position="28"/>
        <end position="727"/>
    </location>
</feature>
<proteinExistence type="predicted"/>
<evidence type="ECO:0000256" key="2">
    <source>
        <dbReference type="SAM" id="SignalP"/>
    </source>
</evidence>